<proteinExistence type="inferred from homology"/>
<evidence type="ECO:0000256" key="4">
    <source>
        <dbReference type="ARBA" id="ARBA00022692"/>
    </source>
</evidence>
<feature type="transmembrane region" description="Helical" evidence="7">
    <location>
        <begin position="139"/>
        <end position="159"/>
    </location>
</feature>
<dbReference type="PROSITE" id="PS51257">
    <property type="entry name" value="PROKAR_LIPOPROTEIN"/>
    <property type="match status" value="1"/>
</dbReference>
<comment type="similarity">
    <text evidence="2 7">Belongs to the purine permeases (TC 2.A.7.14) family.</text>
</comment>
<feature type="transmembrane region" description="Helical" evidence="7">
    <location>
        <begin position="114"/>
        <end position="132"/>
    </location>
</feature>
<keyword evidence="10" id="KW-1185">Reference proteome</keyword>
<keyword evidence="3 7" id="KW-0813">Transport</keyword>
<dbReference type="Pfam" id="PF16913">
    <property type="entry name" value="PUNUT"/>
    <property type="match status" value="1"/>
</dbReference>
<feature type="transmembrane region" description="Helical" evidence="7">
    <location>
        <begin position="74"/>
        <end position="94"/>
    </location>
</feature>
<dbReference type="GO" id="GO:0005345">
    <property type="term" value="F:purine nucleobase transmembrane transporter activity"/>
    <property type="evidence" value="ECO:0007669"/>
    <property type="project" value="UniProtKB-UniRule"/>
</dbReference>
<evidence type="ECO:0000256" key="6">
    <source>
        <dbReference type="ARBA" id="ARBA00023136"/>
    </source>
</evidence>
<evidence type="ECO:0000256" key="5">
    <source>
        <dbReference type="ARBA" id="ARBA00022989"/>
    </source>
</evidence>
<dbReference type="InterPro" id="IPR030182">
    <property type="entry name" value="PUP_plant"/>
</dbReference>
<evidence type="ECO:0000313" key="9">
    <source>
        <dbReference type="EMBL" id="KAH9293274.1"/>
    </source>
</evidence>
<evidence type="ECO:0000256" key="8">
    <source>
        <dbReference type="SAM" id="MobiDB-lite"/>
    </source>
</evidence>
<feature type="transmembrane region" description="Helical" evidence="7">
    <location>
        <begin position="12"/>
        <end position="30"/>
    </location>
</feature>
<feature type="region of interest" description="Disordered" evidence="8">
    <location>
        <begin position="340"/>
        <end position="359"/>
    </location>
</feature>
<comment type="caution">
    <text evidence="9">The sequence shown here is derived from an EMBL/GenBank/DDBJ whole genome shotgun (WGS) entry which is preliminary data.</text>
</comment>
<accession>A0AA38F5M6</accession>
<dbReference type="GO" id="GO:0016020">
    <property type="term" value="C:membrane"/>
    <property type="evidence" value="ECO:0007669"/>
    <property type="project" value="UniProtKB-SubCell"/>
</dbReference>
<evidence type="ECO:0000256" key="1">
    <source>
        <dbReference type="ARBA" id="ARBA00004141"/>
    </source>
</evidence>
<dbReference type="EMBL" id="JAHRHJ020001355">
    <property type="protein sequence ID" value="KAH9293274.1"/>
    <property type="molecule type" value="Genomic_DNA"/>
</dbReference>
<keyword evidence="4 7" id="KW-0812">Transmembrane</keyword>
<evidence type="ECO:0000256" key="2">
    <source>
        <dbReference type="ARBA" id="ARBA00006213"/>
    </source>
</evidence>
<keyword evidence="6 7" id="KW-0472">Membrane</keyword>
<dbReference type="PANTHER" id="PTHR31376:SF105">
    <property type="entry name" value="PURINE PERMEASE-RELATED"/>
    <property type="match status" value="1"/>
</dbReference>
<organism evidence="9 10">
    <name type="scientific">Taxus chinensis</name>
    <name type="common">Chinese yew</name>
    <name type="synonym">Taxus wallichiana var. chinensis</name>
    <dbReference type="NCBI Taxonomy" id="29808"/>
    <lineage>
        <taxon>Eukaryota</taxon>
        <taxon>Viridiplantae</taxon>
        <taxon>Streptophyta</taxon>
        <taxon>Embryophyta</taxon>
        <taxon>Tracheophyta</taxon>
        <taxon>Spermatophyta</taxon>
        <taxon>Pinopsida</taxon>
        <taxon>Pinidae</taxon>
        <taxon>Conifers II</taxon>
        <taxon>Cupressales</taxon>
        <taxon>Taxaceae</taxon>
        <taxon>Taxus</taxon>
    </lineage>
</organism>
<feature type="transmembrane region" description="Helical" evidence="7">
    <location>
        <begin position="42"/>
        <end position="62"/>
    </location>
</feature>
<gene>
    <name evidence="9" type="ORF">KI387_041524</name>
</gene>
<feature type="transmembrane region" description="Helical" evidence="7">
    <location>
        <begin position="305"/>
        <end position="323"/>
    </location>
</feature>
<dbReference type="GO" id="GO:0015211">
    <property type="term" value="F:purine nucleoside transmembrane transporter activity"/>
    <property type="evidence" value="ECO:0007669"/>
    <property type="project" value="UniProtKB-UniRule"/>
</dbReference>
<dbReference type="AlphaFoldDB" id="A0AA38F5M6"/>
<feature type="transmembrane region" description="Helical" evidence="7">
    <location>
        <begin position="213"/>
        <end position="230"/>
    </location>
</feature>
<dbReference type="SUPFAM" id="SSF103481">
    <property type="entry name" value="Multidrug resistance efflux transporter EmrE"/>
    <property type="match status" value="1"/>
</dbReference>
<keyword evidence="5 7" id="KW-1133">Transmembrane helix</keyword>
<evidence type="ECO:0000313" key="10">
    <source>
        <dbReference type="Proteomes" id="UP000824469"/>
    </source>
</evidence>
<protein>
    <recommendedName>
        <fullName evidence="7">Probable purine permease</fullName>
    </recommendedName>
</protein>
<reference evidence="9 10" key="1">
    <citation type="journal article" date="2021" name="Nat. Plants">
        <title>The Taxus genome provides insights into paclitaxel biosynthesis.</title>
        <authorList>
            <person name="Xiong X."/>
            <person name="Gou J."/>
            <person name="Liao Q."/>
            <person name="Li Y."/>
            <person name="Zhou Q."/>
            <person name="Bi G."/>
            <person name="Li C."/>
            <person name="Du R."/>
            <person name="Wang X."/>
            <person name="Sun T."/>
            <person name="Guo L."/>
            <person name="Liang H."/>
            <person name="Lu P."/>
            <person name="Wu Y."/>
            <person name="Zhang Z."/>
            <person name="Ro D.K."/>
            <person name="Shang Y."/>
            <person name="Huang S."/>
            <person name="Yan J."/>
        </authorList>
    </citation>
    <scope>NUCLEOTIDE SEQUENCE [LARGE SCALE GENOMIC DNA]</scope>
    <source>
        <strain evidence="9">Ta-2019</strain>
    </source>
</reference>
<feature type="transmembrane region" description="Helical" evidence="7">
    <location>
        <begin position="171"/>
        <end position="192"/>
    </location>
</feature>
<name>A0AA38F5M6_TAXCH</name>
<sequence length="359" mass="39813">MEKKSLLQWTMLMLSCASLSIGVIAGPLLAKFYFRRAGGNRAWLPAFLQTAGWPLLLIPIWISSCYNKKQGCHFQTVHVTLKLFIASFGIGMLIGMDNTLYSWGLRYLPLSTSAMVFATQLGFNAVFGYLIVRQKFTPFSINAIILLTFGTSVLSFNGSSDRPEGVSQEHYVLGFILTASAAGLYGLILPLIELTYRETSLQITYTLVMEMQLIMSFSASIVCTIGMVVYKDIPAMVREANASQLGQGLYYTSLLACAVCWQLFFIGVFGVIFLSNSLLSGVIIAFYIPVNQMLAVFVYDDEFDSGKAMAMGLAFWGFVSYLYGEYRSYVTQVENHESSLSDSESASLREDKPDEMDAV</sequence>
<evidence type="ECO:0000256" key="7">
    <source>
        <dbReference type="RuleBase" id="RU368015"/>
    </source>
</evidence>
<dbReference type="OMA" id="VLNCIML"/>
<feature type="transmembrane region" description="Helical" evidence="7">
    <location>
        <begin position="250"/>
        <end position="274"/>
    </location>
</feature>
<feature type="transmembrane region" description="Helical" evidence="7">
    <location>
        <begin position="281"/>
        <end position="299"/>
    </location>
</feature>
<evidence type="ECO:0000256" key="3">
    <source>
        <dbReference type="ARBA" id="ARBA00022448"/>
    </source>
</evidence>
<dbReference type="PANTHER" id="PTHR31376">
    <property type="entry name" value="OS09G0467300 PROTEIN-RELATED"/>
    <property type="match status" value="1"/>
</dbReference>
<comment type="subcellular location">
    <subcellularLocation>
        <location evidence="1 7">Membrane</location>
        <topology evidence="1 7">Multi-pass membrane protein</topology>
    </subcellularLocation>
</comment>
<dbReference type="InterPro" id="IPR037185">
    <property type="entry name" value="EmrE-like"/>
</dbReference>
<dbReference type="Proteomes" id="UP000824469">
    <property type="component" value="Unassembled WGS sequence"/>
</dbReference>